<accession>A0A1M7B751</accession>
<evidence type="ECO:0000313" key="1">
    <source>
        <dbReference type="EMBL" id="SHL50706.1"/>
    </source>
</evidence>
<dbReference type="Proteomes" id="UP000184420">
    <property type="component" value="Unassembled WGS sequence"/>
</dbReference>
<dbReference type="EMBL" id="FRBL01000003">
    <property type="protein sequence ID" value="SHL50706.1"/>
    <property type="molecule type" value="Genomic_DNA"/>
</dbReference>
<name>A0A1M7B751_9BACT</name>
<proteinExistence type="predicted"/>
<dbReference type="AlphaFoldDB" id="A0A1M7B751"/>
<gene>
    <name evidence="1" type="ORF">SAMN05444266_103551</name>
</gene>
<sequence length="32" mass="3669">MVAVGLYYLNIFANTALLNKTVYGHEDFSLYQ</sequence>
<keyword evidence="2" id="KW-1185">Reference proteome</keyword>
<organism evidence="1 2">
    <name type="scientific">Chitinophaga jiangningensis</name>
    <dbReference type="NCBI Taxonomy" id="1419482"/>
    <lineage>
        <taxon>Bacteria</taxon>
        <taxon>Pseudomonadati</taxon>
        <taxon>Bacteroidota</taxon>
        <taxon>Chitinophagia</taxon>
        <taxon>Chitinophagales</taxon>
        <taxon>Chitinophagaceae</taxon>
        <taxon>Chitinophaga</taxon>
    </lineage>
</organism>
<dbReference type="STRING" id="1419482.SAMN05444266_103551"/>
<protein>
    <submittedName>
        <fullName evidence="1">Uncharacterized protein</fullName>
    </submittedName>
</protein>
<evidence type="ECO:0000313" key="2">
    <source>
        <dbReference type="Proteomes" id="UP000184420"/>
    </source>
</evidence>
<reference evidence="1 2" key="1">
    <citation type="submission" date="2016-11" db="EMBL/GenBank/DDBJ databases">
        <authorList>
            <person name="Jaros S."/>
            <person name="Januszkiewicz K."/>
            <person name="Wedrychowicz H."/>
        </authorList>
    </citation>
    <scope>NUCLEOTIDE SEQUENCE [LARGE SCALE GENOMIC DNA]</scope>
    <source>
        <strain evidence="1 2">DSM 27406</strain>
    </source>
</reference>